<accession>A0A7J8PA71</accession>
<comment type="caution">
    <text evidence="1">The sequence shown here is derived from an EMBL/GenBank/DDBJ whole genome shotgun (WGS) entry which is preliminary data.</text>
</comment>
<dbReference type="Proteomes" id="UP000593578">
    <property type="component" value="Unassembled WGS sequence"/>
</dbReference>
<dbReference type="AlphaFoldDB" id="A0A7J8PA71"/>
<protein>
    <submittedName>
        <fullName evidence="1">Uncharacterized protein</fullName>
    </submittedName>
</protein>
<evidence type="ECO:0000313" key="1">
    <source>
        <dbReference type="EMBL" id="MBA0586151.1"/>
    </source>
</evidence>
<dbReference type="EMBL" id="JABEZZ010000005">
    <property type="protein sequence ID" value="MBA0586151.1"/>
    <property type="molecule type" value="Genomic_DNA"/>
</dbReference>
<sequence>MDSERHRSETHGSYLLEKT</sequence>
<organism evidence="1 2">
    <name type="scientific">Gossypium raimondii</name>
    <name type="common">Peruvian cotton</name>
    <name type="synonym">Gossypium klotzschianum subsp. raimondii</name>
    <dbReference type="NCBI Taxonomy" id="29730"/>
    <lineage>
        <taxon>Eukaryota</taxon>
        <taxon>Viridiplantae</taxon>
        <taxon>Streptophyta</taxon>
        <taxon>Embryophyta</taxon>
        <taxon>Tracheophyta</taxon>
        <taxon>Spermatophyta</taxon>
        <taxon>Magnoliopsida</taxon>
        <taxon>eudicotyledons</taxon>
        <taxon>Gunneridae</taxon>
        <taxon>Pentapetalae</taxon>
        <taxon>rosids</taxon>
        <taxon>malvids</taxon>
        <taxon>Malvales</taxon>
        <taxon>Malvaceae</taxon>
        <taxon>Malvoideae</taxon>
        <taxon>Gossypium</taxon>
    </lineage>
</organism>
<name>A0A7J8PA71_GOSRA</name>
<proteinExistence type="predicted"/>
<evidence type="ECO:0000313" key="2">
    <source>
        <dbReference type="Proteomes" id="UP000593578"/>
    </source>
</evidence>
<gene>
    <name evidence="1" type="ORF">Gorai_016901</name>
</gene>
<reference evidence="1 2" key="1">
    <citation type="journal article" date="2019" name="Genome Biol. Evol.">
        <title>Insights into the evolution of the New World diploid cottons (Gossypium, subgenus Houzingenia) based on genome sequencing.</title>
        <authorList>
            <person name="Grover C.E."/>
            <person name="Arick M.A. 2nd"/>
            <person name="Thrash A."/>
            <person name="Conover J.L."/>
            <person name="Sanders W.S."/>
            <person name="Peterson D.G."/>
            <person name="Frelichowski J.E."/>
            <person name="Scheffler J.A."/>
            <person name="Scheffler B.E."/>
            <person name="Wendel J.F."/>
        </authorList>
    </citation>
    <scope>NUCLEOTIDE SEQUENCE [LARGE SCALE GENOMIC DNA]</scope>
    <source>
        <strain evidence="1">8</strain>
        <tissue evidence="1">Leaf</tissue>
    </source>
</reference>